<organism evidence="1 2">
    <name type="scientific">Candidatus Chlamydia sanziniae</name>
    <dbReference type="NCBI Taxonomy" id="1806891"/>
    <lineage>
        <taxon>Bacteria</taxon>
        <taxon>Pseudomonadati</taxon>
        <taxon>Chlamydiota</taxon>
        <taxon>Chlamydiia</taxon>
        <taxon>Chlamydiales</taxon>
        <taxon>Chlamydiaceae</taxon>
        <taxon>Chlamydia/Chlamydophila group</taxon>
        <taxon>Chlamydia</taxon>
    </lineage>
</organism>
<name>A0A1A9HU42_9CHLA</name>
<evidence type="ECO:0000313" key="2">
    <source>
        <dbReference type="Proteomes" id="UP000078162"/>
    </source>
</evidence>
<dbReference type="PATRIC" id="fig|1806891.3.peg.50"/>
<protein>
    <submittedName>
        <fullName evidence="1">Uncharacterized protein</fullName>
    </submittedName>
</protein>
<proteinExistence type="predicted"/>
<evidence type="ECO:0000313" key="1">
    <source>
        <dbReference type="EMBL" id="ANH78227.1"/>
    </source>
</evidence>
<keyword evidence="2" id="KW-1185">Reference proteome</keyword>
<dbReference type="EMBL" id="CP014639">
    <property type="protein sequence ID" value="ANH78227.1"/>
    <property type="molecule type" value="Genomic_DNA"/>
</dbReference>
<dbReference type="Proteomes" id="UP000078162">
    <property type="component" value="Chromosome"/>
</dbReference>
<accession>A0A1A9HU42</accession>
<sequence>MEMTSSLQKIQLGERNFFLYFLVYKFLQKQRFKLTWLLKRFIV</sequence>
<gene>
    <name evidence="1" type="ORF">Cs308_0051</name>
</gene>
<dbReference type="KEGG" id="csaz:Cs308_0051"/>
<reference evidence="1 2" key="1">
    <citation type="submission" date="2016-03" db="EMBL/GenBank/DDBJ databases">
        <title>Culture-independent genomics supports pathogen discovery for uncultivable bacteria within the genus Chlamydia.</title>
        <authorList>
            <person name="Taylor-Brown A."/>
            <person name="Bachmann N.L."/>
            <person name="Borel N."/>
            <person name="Polkinghorne A."/>
        </authorList>
    </citation>
    <scope>NUCLEOTIDE SEQUENCE [LARGE SCALE GENOMIC DNA]</scope>
    <source>
        <strain evidence="1 2">2742-308</strain>
    </source>
</reference>
<dbReference type="AlphaFoldDB" id="A0A1A9HU42"/>